<dbReference type="InterPro" id="IPR005178">
    <property type="entry name" value="Ostalpha/TMEM184C"/>
</dbReference>
<feature type="transmembrane region" description="Helical" evidence="6">
    <location>
        <begin position="241"/>
        <end position="264"/>
    </location>
</feature>
<evidence type="ECO:0000313" key="7">
    <source>
        <dbReference type="EMBL" id="KAF2144182.1"/>
    </source>
</evidence>
<dbReference type="OrthoDB" id="5348404at2759"/>
<reference evidence="7" key="1">
    <citation type="journal article" date="2020" name="Stud. Mycol.">
        <title>101 Dothideomycetes genomes: a test case for predicting lifestyles and emergence of pathogens.</title>
        <authorList>
            <person name="Haridas S."/>
            <person name="Albert R."/>
            <person name="Binder M."/>
            <person name="Bloem J."/>
            <person name="Labutti K."/>
            <person name="Salamov A."/>
            <person name="Andreopoulos B."/>
            <person name="Baker S."/>
            <person name="Barry K."/>
            <person name="Bills G."/>
            <person name="Bluhm B."/>
            <person name="Cannon C."/>
            <person name="Castanera R."/>
            <person name="Culley D."/>
            <person name="Daum C."/>
            <person name="Ezra D."/>
            <person name="Gonzalez J."/>
            <person name="Henrissat B."/>
            <person name="Kuo A."/>
            <person name="Liang C."/>
            <person name="Lipzen A."/>
            <person name="Lutzoni F."/>
            <person name="Magnuson J."/>
            <person name="Mondo S."/>
            <person name="Nolan M."/>
            <person name="Ohm R."/>
            <person name="Pangilinan J."/>
            <person name="Park H.-J."/>
            <person name="Ramirez L."/>
            <person name="Alfaro M."/>
            <person name="Sun H."/>
            <person name="Tritt A."/>
            <person name="Yoshinaga Y."/>
            <person name="Zwiers L.-H."/>
            <person name="Turgeon B."/>
            <person name="Goodwin S."/>
            <person name="Spatafora J."/>
            <person name="Crous P."/>
            <person name="Grigoriev I."/>
        </authorList>
    </citation>
    <scope>NUCLEOTIDE SEQUENCE</scope>
    <source>
        <strain evidence="7">CBS 121167</strain>
    </source>
</reference>
<comment type="subcellular location">
    <subcellularLocation>
        <location evidence="1">Membrane</location>
        <topology evidence="1">Multi-pass membrane protein</topology>
    </subcellularLocation>
</comment>
<dbReference type="EMBL" id="ML995480">
    <property type="protein sequence ID" value="KAF2144182.1"/>
    <property type="molecule type" value="Genomic_DNA"/>
</dbReference>
<dbReference type="GeneID" id="54297606"/>
<dbReference type="RefSeq" id="XP_033399894.1">
    <property type="nucleotide sequence ID" value="XM_033540110.1"/>
</dbReference>
<feature type="transmembrane region" description="Helical" evidence="6">
    <location>
        <begin position="164"/>
        <end position="191"/>
    </location>
</feature>
<accession>A0A6A6BJ55</accession>
<evidence type="ECO:0000313" key="8">
    <source>
        <dbReference type="Proteomes" id="UP000799438"/>
    </source>
</evidence>
<feature type="compositionally biased region" description="Basic and acidic residues" evidence="5">
    <location>
        <begin position="488"/>
        <end position="501"/>
    </location>
</feature>
<dbReference type="SMART" id="SM01417">
    <property type="entry name" value="Solute_trans_a"/>
    <property type="match status" value="1"/>
</dbReference>
<feature type="transmembrane region" description="Helical" evidence="6">
    <location>
        <begin position="211"/>
        <end position="229"/>
    </location>
</feature>
<keyword evidence="4 6" id="KW-0472">Membrane</keyword>
<sequence>MKCPEKELKKISEEDVWSLSGTELGVNFHTIGEIIGFVFSAISIGVSLYLIFRHATHYSRPWEQRQTIRILFMIPIYATVSLLSFHYYQKHVYFEVMRDCYEAFAISSFFALLCNYVAPSVHEQKEYFRHVEPLNWVWPLTWAQKISGGENKGWLRKPRSGLTWFNVIWISVFQYCFIRVFFTFVAVVAQYYEVLCEDSWSPAFAEVYIEIFQAGGVTIAMYCVIQFYIQLKPDLAQHSPFLKVLAIKLVIFFCFWQGLLIDFLTNHDILTTSDYLAYADIKVGIPSLLVCVEMAFFAVLHLFAFPWKPYRVSKTQVAMDPNYTADPDAPLTGEKRPKRYKGGIMGLGAIIDAFNIWDVVKASARGFRWLFVGVRHRHEDASYQKTGLTTQASALGPVEMTDQSSAYQRTRTDSRTRDGYGDEFDRRSSIDADDSPGHSPFEHPDERRGRVQQDYGFGQHGQFDNAETSYGRGRVDSDAMYGPGNRQRSPDNHDESDELHLLSHAQPQPTKFV</sequence>
<dbReference type="Pfam" id="PF03619">
    <property type="entry name" value="Solute_trans_a"/>
    <property type="match status" value="1"/>
</dbReference>
<feature type="transmembrane region" description="Helical" evidence="6">
    <location>
        <begin position="70"/>
        <end position="89"/>
    </location>
</feature>
<evidence type="ECO:0000256" key="3">
    <source>
        <dbReference type="ARBA" id="ARBA00022989"/>
    </source>
</evidence>
<dbReference type="AlphaFoldDB" id="A0A6A6BJ55"/>
<keyword evidence="3 6" id="KW-1133">Transmembrane helix</keyword>
<protein>
    <recommendedName>
        <fullName evidence="9">DUF300-domain-containing protein</fullName>
    </recommendedName>
</protein>
<feature type="compositionally biased region" description="Basic and acidic residues" evidence="5">
    <location>
        <begin position="440"/>
        <end position="451"/>
    </location>
</feature>
<feature type="compositionally biased region" description="Basic and acidic residues" evidence="5">
    <location>
        <begin position="410"/>
        <end position="430"/>
    </location>
</feature>
<name>A0A6A6BJ55_9PEZI</name>
<feature type="region of interest" description="Disordered" evidence="5">
    <location>
        <begin position="393"/>
        <end position="513"/>
    </location>
</feature>
<evidence type="ECO:0008006" key="9">
    <source>
        <dbReference type="Google" id="ProtNLM"/>
    </source>
</evidence>
<dbReference type="PANTHER" id="PTHR23423">
    <property type="entry name" value="ORGANIC SOLUTE TRANSPORTER-RELATED"/>
    <property type="match status" value="1"/>
</dbReference>
<feature type="transmembrane region" description="Helical" evidence="6">
    <location>
        <begin position="284"/>
        <end position="305"/>
    </location>
</feature>
<evidence type="ECO:0000256" key="6">
    <source>
        <dbReference type="SAM" id="Phobius"/>
    </source>
</evidence>
<keyword evidence="2 6" id="KW-0812">Transmembrane</keyword>
<evidence type="ECO:0000256" key="4">
    <source>
        <dbReference type="ARBA" id="ARBA00023136"/>
    </source>
</evidence>
<dbReference type="GO" id="GO:0016020">
    <property type="term" value="C:membrane"/>
    <property type="evidence" value="ECO:0007669"/>
    <property type="project" value="UniProtKB-SubCell"/>
</dbReference>
<evidence type="ECO:0000256" key="5">
    <source>
        <dbReference type="SAM" id="MobiDB-lite"/>
    </source>
</evidence>
<dbReference type="Proteomes" id="UP000799438">
    <property type="component" value="Unassembled WGS sequence"/>
</dbReference>
<organism evidence="7 8">
    <name type="scientific">Aplosporella prunicola CBS 121167</name>
    <dbReference type="NCBI Taxonomy" id="1176127"/>
    <lineage>
        <taxon>Eukaryota</taxon>
        <taxon>Fungi</taxon>
        <taxon>Dikarya</taxon>
        <taxon>Ascomycota</taxon>
        <taxon>Pezizomycotina</taxon>
        <taxon>Dothideomycetes</taxon>
        <taxon>Dothideomycetes incertae sedis</taxon>
        <taxon>Botryosphaeriales</taxon>
        <taxon>Aplosporellaceae</taxon>
        <taxon>Aplosporella</taxon>
    </lineage>
</organism>
<evidence type="ECO:0000256" key="2">
    <source>
        <dbReference type="ARBA" id="ARBA00022692"/>
    </source>
</evidence>
<evidence type="ECO:0000256" key="1">
    <source>
        <dbReference type="ARBA" id="ARBA00004141"/>
    </source>
</evidence>
<keyword evidence="8" id="KW-1185">Reference proteome</keyword>
<gene>
    <name evidence="7" type="ORF">K452DRAFT_285419</name>
</gene>
<proteinExistence type="predicted"/>
<feature type="transmembrane region" description="Helical" evidence="6">
    <location>
        <begin position="28"/>
        <end position="50"/>
    </location>
</feature>